<keyword evidence="4" id="KW-0325">Glycoprotein</keyword>
<dbReference type="InterPro" id="IPR026341">
    <property type="entry name" value="T9SS_type_B"/>
</dbReference>
<accession>A0A291QWY3</accession>
<dbReference type="InterPro" id="IPR015919">
    <property type="entry name" value="Cadherin-like_sf"/>
</dbReference>
<protein>
    <recommendedName>
        <fullName evidence="5">Cadherin domain-containing protein</fullName>
    </recommendedName>
</protein>
<dbReference type="InterPro" id="IPR002126">
    <property type="entry name" value="Cadherin-like_dom"/>
</dbReference>
<comment type="subcellular location">
    <subcellularLocation>
        <location evidence="1">Membrane</location>
        <topology evidence="1">Single-pass membrane protein</topology>
    </subcellularLocation>
</comment>
<evidence type="ECO:0000256" key="3">
    <source>
        <dbReference type="ARBA" id="ARBA00022989"/>
    </source>
</evidence>
<feature type="domain" description="Cadherin" evidence="5">
    <location>
        <begin position="1923"/>
        <end position="2013"/>
    </location>
</feature>
<dbReference type="Gene3D" id="2.60.40.60">
    <property type="entry name" value="Cadherins"/>
    <property type="match status" value="8"/>
</dbReference>
<dbReference type="PANTHER" id="PTHR24028">
    <property type="entry name" value="CADHERIN-87A"/>
    <property type="match status" value="1"/>
</dbReference>
<dbReference type="SMART" id="SM00112">
    <property type="entry name" value="CA"/>
    <property type="match status" value="8"/>
</dbReference>
<dbReference type="Pfam" id="PF00028">
    <property type="entry name" value="Cadherin"/>
    <property type="match status" value="6"/>
</dbReference>
<feature type="domain" description="Cadherin" evidence="5">
    <location>
        <begin position="1710"/>
        <end position="1815"/>
    </location>
</feature>
<dbReference type="Pfam" id="PF19078">
    <property type="entry name" value="Big_12"/>
    <property type="match status" value="1"/>
</dbReference>
<dbReference type="RefSeq" id="WP_098194738.1">
    <property type="nucleotide sequence ID" value="NZ_CP023777.1"/>
</dbReference>
<gene>
    <name evidence="6" type="ORF">COR50_15005</name>
</gene>
<dbReference type="InterPro" id="IPR050174">
    <property type="entry name" value="Protocadherin/Cadherin-CA"/>
</dbReference>
<dbReference type="SMART" id="SM00736">
    <property type="entry name" value="CADG"/>
    <property type="match status" value="5"/>
</dbReference>
<sequence>MTKKFTLYRQVWLIVLGCILLPFGLKAQYLKTQVVTGQHLTSLGKDDQGNLLYTDYDPVSNLYFAVKLDPANSSSVSSTPAITFDPGGAPFGIVYNGGKAYISSIAQAFFEFDPSSGSINPVNYNVIQDFVSTLAMTPEGDMVGVGLDAIGGGTEFVLVKYPLPITSSTTGTLLNIDNAIPVIANDYSVPYDMEVNANGDIFIVGLVTGKQVLKYTRVAPNIYSKSIYLSGNYYSALALDDDGDIFVTESTDGTNFDIKKYDGSLTAATTPLESLGANLHGELDLVNNYYEQPHGMVIVNGIIYVNDGPNASDEYIMYRFAPDLNITNWGTLAATVGSNTDVVLEVTFDKNISGLSAANFEITKNDVYRTTVTSIEELSPSQYKIHINSGYGNYKSTPSAITGNFSVKFVNGGGITVSNLASLADRTVNVTNASPVLGAATSAPSFTEDGAAVNITSMVNLSDDAGFAGTITAKITTNYETGDDVLSFVNDNATLYGSLSSSFNPSNGELTITPADSSVTLAQVAAAIENIKYSHSVTEPAYTWKSITVSYTDWFGAESVFVAGINIDIVNDPPVLTAPTLAIDMNQGDTYDFSATHPFNITDPDLGTGNIQLSLTATNGKLRFGTTGAFNTTLSETGLLSTVLSQLNALQFQPDPSYYGTDAKISIEVSDLGNTGSGGAQTVSGIVSFNISSEVASVQNISVLPASPDLFGTGDAVNITLTFDKAVSVNTAGGTPSITTNILPERAFTYSGGSGSTVLTFSYTIQEGDSTLALDAKATNALNLNGGAITNLAQTVEANLTLPTIGGGNTVYPARSVNIDGIRPHFVEAAIPAPGTYKVGDQLDITLFTNEVLNNSAATSQLELNVGGQTKYATLNSETNSVTNHNTALVYRYTVQANDLDLDGIAIVGIDIPSVVDAAGNGFLAASYSVIPSTGGILVDGLGPKVISVVYPADSTYKIGDVLTFEMKFDEEINNAATASYDFMIGGVSKTANATVTGDSSMLFSYTVAEGDLDTDGITLGTSLELTSDIEDLYGNALSSFALPTPQPVTANVLVDGVRPSLASFTRLSPSVTNTDSVVYRIEFSEAVNGLTADKFSVKFQTVPLASAVSNILTPDNKVYTFKVKGYAPVGTLTIEIPGASAAQIKDIAGNSMLNTLITGPSYDIDQQDPVISSVSVPASKTYLKDEVLTIALNYDEDINITGTPRLAIQLASGTVFAELASVVSNVATFQYTVLEDDEDLDGITINSLNLNGAVIIDAIGNTQSDFVLHNLPVTTGVLVDAKQPELLSITRTDASPTNNNVLHYKLTFSELVTNLDNAIKVLISGYATPVPFTVTQDVIVNPEYTVTFMIDPSSGMPATGNVAMSLDSVLVADIAGNKLDNNIDDIEEYIYDIQQPTVTTISASKDTVILGDVLDVKATFSEPVTATAGATLDLIIGGVTRTATIEAASNTTELHFKYTVADDDMAIGVTVQNLQLNTATIKDSLGNDADLAFTAVNLGNTVDGIIPSITSINRLDPAESNLSQVSYEVVFSEAVVNVSADDFSATTSGSLTAPTLSVTAIDGKTYHVVLSGLSGKGEVFISENLSRDIEDLHGNPIGTAGPSSVSYKIDNEKSIPVLSGTNRVNALTTVTITFDKAVTGLTISEFNITNATASNLATPDNIHYTIELSPTAEGSILIQLPADKTSDALGNGNLASNQLEITYDISAPVITTSEFSIEEKSPVNTVVGTVAATELDPANLQDWAITQNADQNANSIPDYLINPTTGVITINDAALDYDIQSQSDIKVTVSDGLQTSAEATITIKLISLNTAPSGIILSNSAIDENSALNTVIGVFSTVDIDPGDTHTYSLVSGTGDDDNASFNISGNQLLLAAAVDFETKSSYSIRVRTTDSEGLLFEQVFTINISDVNEAPTTVYLDNTKVDENVALGTTIGILSTADVDAGSTFTYSLPAGILDNDYFSINGNQLNVNTALDFETKSSYQIRVRVTDNGNLTKDETFTIQVNDLNEVPLNLNLGSNSISENAALGSLIGLLTATDPDAGDILTYTLPSGSLDNQYFALNSNQLVLNTSLDFEQQASYQVKVRVADQAGLFVEQVFTINVLDVNEAPDALTLSNNQVNENAATGTIIGTLSADDPDNAETLAYTLPANQLDNQYFIIDGNQLKLNTDLDYEQKRTYQIVVRVTDQAGLFDEKTFNIQVMDLNESPGNLMLSNLQIDENESIGTLIGELSAHDPDDSDVLTYSLPAGELDNQYFLVNGTQLTLNTSIDFEQQSSYQVKVRVTDQAGLFTENTFIITVNDVNEVPGSLTLSNHDVNENAATGTNIGTLTAADPDINDVLTFSLPPGELDNQYFLINGNQLQLNTALDLEQRASYQVKVRVTDQAGLYSEQTFTINVLDINEAPVSLELSAAEVLETAVANTLIGNLSAVDPDANESFTFSLPAGEMDNQYFLVNGTQLLLNTSLNYELKSSYQVKIRVTDHGGLYYESMFTIQVLDVNEPPTVDPISDQKLCSDIMAHTIQVTGVTPGPESGQTISPSITADQDMFDVLVAKYNSNSATITITYKLKPNAVGTAFVTLKVKDDGGSNNGGLDEVSTTFMLTAIAVPTPTISSDKGWEISKGDIARLTASGGVTYVWDMADGIMGGMNSAILSVRPMQPATYRVTVTNADGCSSSASVDVTVKEDFNIEGTNILTPNGDGRNDRWIIKNIDAYPGNEVKIFDRAGRMIYYKKGYMNEWDGTVNGKRLGEGTYYYIIDFGPGLKKVKGFITIILDKY</sequence>
<feature type="domain" description="Cadherin" evidence="5">
    <location>
        <begin position="1823"/>
        <end position="1915"/>
    </location>
</feature>
<dbReference type="SUPFAM" id="SSF49313">
    <property type="entry name" value="Cadherin-like"/>
    <property type="match status" value="8"/>
</dbReference>
<evidence type="ECO:0000313" key="6">
    <source>
        <dbReference type="EMBL" id="ATL48364.1"/>
    </source>
</evidence>
<proteinExistence type="predicted"/>
<dbReference type="PRINTS" id="PR00205">
    <property type="entry name" value="CADHERIN"/>
</dbReference>
<dbReference type="PROSITE" id="PS50268">
    <property type="entry name" value="CADHERIN_2"/>
    <property type="match status" value="8"/>
</dbReference>
<dbReference type="Gene3D" id="2.60.40.10">
    <property type="entry name" value="Immunoglobulins"/>
    <property type="match status" value="1"/>
</dbReference>
<dbReference type="Proteomes" id="UP000220133">
    <property type="component" value="Chromosome"/>
</dbReference>
<evidence type="ECO:0000256" key="1">
    <source>
        <dbReference type="ARBA" id="ARBA00004167"/>
    </source>
</evidence>
<dbReference type="SUPFAM" id="SSF63829">
    <property type="entry name" value="Calcium-dependent phosphotriesterase"/>
    <property type="match status" value="1"/>
</dbReference>
<evidence type="ECO:0000256" key="2">
    <source>
        <dbReference type="ARBA" id="ARBA00022692"/>
    </source>
</evidence>
<evidence type="ECO:0000259" key="5">
    <source>
        <dbReference type="PROSITE" id="PS50268"/>
    </source>
</evidence>
<organism evidence="6 7">
    <name type="scientific">Chitinophaga caeni</name>
    <dbReference type="NCBI Taxonomy" id="2029983"/>
    <lineage>
        <taxon>Bacteria</taxon>
        <taxon>Pseudomonadati</taxon>
        <taxon>Bacteroidota</taxon>
        <taxon>Chitinophagia</taxon>
        <taxon>Chitinophagales</taxon>
        <taxon>Chitinophagaceae</taxon>
        <taxon>Chitinophaga</taxon>
    </lineage>
</organism>
<dbReference type="KEGG" id="cbae:COR50_15005"/>
<dbReference type="GO" id="GO:0007156">
    <property type="term" value="P:homophilic cell adhesion via plasma membrane adhesion molecules"/>
    <property type="evidence" value="ECO:0007669"/>
    <property type="project" value="InterPro"/>
</dbReference>
<feature type="domain" description="Cadherin" evidence="5">
    <location>
        <begin position="2405"/>
        <end position="2503"/>
    </location>
</feature>
<reference evidence="6 7" key="1">
    <citation type="submission" date="2017-10" db="EMBL/GenBank/DDBJ databases">
        <title>Paenichitinophaga pekingensis gen. nov., sp. nov., isolated from activated sludge.</title>
        <authorList>
            <person name="Jin D."/>
            <person name="Kong X."/>
            <person name="Deng Y."/>
            <person name="Bai Z."/>
        </authorList>
    </citation>
    <scope>NUCLEOTIDE SEQUENCE [LARGE SCALE GENOMIC DNA]</scope>
    <source>
        <strain evidence="6 7">13</strain>
    </source>
</reference>
<dbReference type="CDD" id="cd11304">
    <property type="entry name" value="Cadherin_repeat"/>
    <property type="match status" value="8"/>
</dbReference>
<evidence type="ECO:0000313" key="7">
    <source>
        <dbReference type="Proteomes" id="UP000220133"/>
    </source>
</evidence>
<dbReference type="InterPro" id="IPR044048">
    <property type="entry name" value="Big_12"/>
</dbReference>
<keyword evidence="3" id="KW-1133">Transmembrane helix</keyword>
<dbReference type="OrthoDB" id="355609at2"/>
<keyword evidence="3" id="KW-0472">Membrane</keyword>
<dbReference type="GO" id="GO:0005509">
    <property type="term" value="F:calcium ion binding"/>
    <property type="evidence" value="ECO:0007669"/>
    <property type="project" value="InterPro"/>
</dbReference>
<dbReference type="NCBIfam" id="TIGR04131">
    <property type="entry name" value="Bac_Flav_CTERM"/>
    <property type="match status" value="1"/>
</dbReference>
<keyword evidence="2" id="KW-0812">Transmembrane</keyword>
<dbReference type="GO" id="GO:0005886">
    <property type="term" value="C:plasma membrane"/>
    <property type="evidence" value="ECO:0007669"/>
    <property type="project" value="TreeGrafter"/>
</dbReference>
<feature type="domain" description="Cadherin" evidence="5">
    <location>
        <begin position="2315"/>
        <end position="2405"/>
    </location>
</feature>
<dbReference type="CDD" id="cd00146">
    <property type="entry name" value="PKD"/>
    <property type="match status" value="1"/>
</dbReference>
<dbReference type="Pfam" id="PF13585">
    <property type="entry name" value="CHU_C"/>
    <property type="match status" value="1"/>
</dbReference>
<feature type="domain" description="Cadherin" evidence="5">
    <location>
        <begin position="2118"/>
        <end position="2209"/>
    </location>
</feature>
<evidence type="ECO:0000256" key="4">
    <source>
        <dbReference type="ARBA" id="ARBA00023180"/>
    </source>
</evidence>
<dbReference type="InterPro" id="IPR013783">
    <property type="entry name" value="Ig-like_fold"/>
</dbReference>
<feature type="domain" description="Cadherin" evidence="5">
    <location>
        <begin position="2209"/>
        <end position="2307"/>
    </location>
</feature>
<dbReference type="EMBL" id="CP023777">
    <property type="protein sequence ID" value="ATL48364.1"/>
    <property type="molecule type" value="Genomic_DNA"/>
</dbReference>
<dbReference type="PANTHER" id="PTHR24028:SF328">
    <property type="entry name" value="CADHERIN-3"/>
    <property type="match status" value="1"/>
</dbReference>
<keyword evidence="7" id="KW-1185">Reference proteome</keyword>
<dbReference type="InterPro" id="IPR006644">
    <property type="entry name" value="Cadg"/>
</dbReference>
<feature type="domain" description="Cadherin" evidence="5">
    <location>
        <begin position="2020"/>
        <end position="2111"/>
    </location>
</feature>
<name>A0A291QWY3_9BACT</name>